<organism evidence="1">
    <name type="scientific">marine sediment metagenome</name>
    <dbReference type="NCBI Taxonomy" id="412755"/>
    <lineage>
        <taxon>unclassified sequences</taxon>
        <taxon>metagenomes</taxon>
        <taxon>ecological metagenomes</taxon>
    </lineage>
</organism>
<reference evidence="1" key="1">
    <citation type="journal article" date="2014" name="Front. Microbiol.">
        <title>High frequency of phylogenetically diverse reductive dehalogenase-homologous genes in deep subseafloor sedimentary metagenomes.</title>
        <authorList>
            <person name="Kawai M."/>
            <person name="Futagami T."/>
            <person name="Toyoda A."/>
            <person name="Takaki Y."/>
            <person name="Nishi S."/>
            <person name="Hori S."/>
            <person name="Arai W."/>
            <person name="Tsubouchi T."/>
            <person name="Morono Y."/>
            <person name="Uchiyama I."/>
            <person name="Ito T."/>
            <person name="Fujiyama A."/>
            <person name="Inagaki F."/>
            <person name="Takami H."/>
        </authorList>
    </citation>
    <scope>NUCLEOTIDE SEQUENCE</scope>
    <source>
        <strain evidence="1">Expedition CK06-06</strain>
    </source>
</reference>
<protein>
    <submittedName>
        <fullName evidence="1">Uncharacterized protein</fullName>
    </submittedName>
</protein>
<accession>X1G1M3</accession>
<proteinExistence type="predicted"/>
<feature type="non-terminal residue" evidence="1">
    <location>
        <position position="1"/>
    </location>
</feature>
<dbReference type="Gene3D" id="2.120.10.70">
    <property type="entry name" value="Fucose-specific lectin"/>
    <property type="match status" value="1"/>
</dbReference>
<gene>
    <name evidence="1" type="ORF">S03H2_35837</name>
</gene>
<comment type="caution">
    <text evidence="1">The sequence shown here is derived from an EMBL/GenBank/DDBJ whole genome shotgun (WGS) entry which is preliminary data.</text>
</comment>
<evidence type="ECO:0000313" key="1">
    <source>
        <dbReference type="EMBL" id="GAH51147.1"/>
    </source>
</evidence>
<name>X1G1M3_9ZZZZ</name>
<dbReference type="AlphaFoldDB" id="X1G1M3"/>
<dbReference type="EMBL" id="BARU01021945">
    <property type="protein sequence ID" value="GAH51147.1"/>
    <property type="molecule type" value="Genomic_DNA"/>
</dbReference>
<sequence>WEISTVDTEEYVGSFSSIAIDFFNKPHISYYDMSNGDLKYTHWDGSIWLTVTVDAEGFTGFHTSIALDTSNNPHISYYDWSNP</sequence>